<sequence length="66" mass="7698">MAKMKTHKGAQKRFKRTASGKLKRHHAYTSHLLEGKSAKRKRKLRKGGMVSKGDQKRMEQLLTYMK</sequence>
<evidence type="ECO:0000256" key="7">
    <source>
        <dbReference type="SAM" id="MobiDB-lite"/>
    </source>
</evidence>
<name>A0A419SIG8_9BACL</name>
<feature type="region of interest" description="Disordered" evidence="7">
    <location>
        <begin position="1"/>
        <end position="55"/>
    </location>
</feature>
<dbReference type="GO" id="GO:0022625">
    <property type="term" value="C:cytosolic large ribosomal subunit"/>
    <property type="evidence" value="ECO:0007669"/>
    <property type="project" value="TreeGrafter"/>
</dbReference>
<dbReference type="Proteomes" id="UP000284219">
    <property type="component" value="Unassembled WGS sequence"/>
</dbReference>
<evidence type="ECO:0000256" key="5">
    <source>
        <dbReference type="HAMAP-Rule" id="MF_00514"/>
    </source>
</evidence>
<dbReference type="EMBL" id="MCHY01000008">
    <property type="protein sequence ID" value="RKD23803.1"/>
    <property type="molecule type" value="Genomic_DNA"/>
</dbReference>
<evidence type="ECO:0000256" key="4">
    <source>
        <dbReference type="ARBA" id="ARBA00071664"/>
    </source>
</evidence>
<dbReference type="PROSITE" id="PS00936">
    <property type="entry name" value="RIBOSOMAL_L35"/>
    <property type="match status" value="1"/>
</dbReference>
<dbReference type="RefSeq" id="WP_120189031.1">
    <property type="nucleotide sequence ID" value="NZ_MCHY01000008.1"/>
</dbReference>
<reference evidence="8 9" key="1">
    <citation type="submission" date="2016-08" db="EMBL/GenBank/DDBJ databases">
        <title>Novel Firmicute Genomes.</title>
        <authorList>
            <person name="Poppleton D.I."/>
            <person name="Gribaldo S."/>
        </authorList>
    </citation>
    <scope>NUCLEOTIDE SEQUENCE [LARGE SCALE GENOMIC DNA]</scope>
    <source>
        <strain evidence="8 9">RAOx-1</strain>
    </source>
</reference>
<organism evidence="8 9">
    <name type="scientific">Ammoniphilus oxalaticus</name>
    <dbReference type="NCBI Taxonomy" id="66863"/>
    <lineage>
        <taxon>Bacteria</taxon>
        <taxon>Bacillati</taxon>
        <taxon>Bacillota</taxon>
        <taxon>Bacilli</taxon>
        <taxon>Bacillales</taxon>
        <taxon>Paenibacillaceae</taxon>
        <taxon>Aneurinibacillus group</taxon>
        <taxon>Ammoniphilus</taxon>
    </lineage>
</organism>
<evidence type="ECO:0000313" key="9">
    <source>
        <dbReference type="Proteomes" id="UP000284219"/>
    </source>
</evidence>
<dbReference type="InterPro" id="IPR037229">
    <property type="entry name" value="Ribosomal_bL35_sf"/>
</dbReference>
<evidence type="ECO:0000313" key="8">
    <source>
        <dbReference type="EMBL" id="RKD23803.1"/>
    </source>
</evidence>
<keyword evidence="9" id="KW-1185">Reference proteome</keyword>
<protein>
    <recommendedName>
        <fullName evidence="4 5">Large ribosomal subunit protein bL35</fullName>
    </recommendedName>
</protein>
<comment type="similarity">
    <text evidence="1 5 6">Belongs to the bacterial ribosomal protein bL35 family.</text>
</comment>
<dbReference type="PRINTS" id="PR00064">
    <property type="entry name" value="RIBOSOMALL35"/>
</dbReference>
<gene>
    <name evidence="5" type="primary">rpmI</name>
    <name evidence="8" type="ORF">BEP19_05070</name>
</gene>
<dbReference type="Pfam" id="PF01632">
    <property type="entry name" value="Ribosomal_L35p"/>
    <property type="match status" value="1"/>
</dbReference>
<comment type="caution">
    <text evidence="8">The sequence shown here is derived from an EMBL/GenBank/DDBJ whole genome shotgun (WGS) entry which is preliminary data.</text>
</comment>
<dbReference type="InterPro" id="IPR018265">
    <property type="entry name" value="Ribosomal_bL35_CS"/>
</dbReference>
<dbReference type="PANTHER" id="PTHR33343">
    <property type="entry name" value="54S RIBOSOMAL PROTEIN BL35M"/>
    <property type="match status" value="1"/>
</dbReference>
<dbReference type="AlphaFoldDB" id="A0A419SIG8"/>
<proteinExistence type="inferred from homology"/>
<dbReference type="NCBIfam" id="TIGR00001">
    <property type="entry name" value="rpmI_bact"/>
    <property type="match status" value="1"/>
</dbReference>
<keyword evidence="2 5" id="KW-0689">Ribosomal protein</keyword>
<dbReference type="GO" id="GO:0003735">
    <property type="term" value="F:structural constituent of ribosome"/>
    <property type="evidence" value="ECO:0007669"/>
    <property type="project" value="InterPro"/>
</dbReference>
<dbReference type="FunFam" id="4.10.410.60:FF:000001">
    <property type="entry name" value="50S ribosomal protein L35"/>
    <property type="match status" value="1"/>
</dbReference>
<dbReference type="InterPro" id="IPR021137">
    <property type="entry name" value="Ribosomal_bL35-like"/>
</dbReference>
<keyword evidence="3 5" id="KW-0687">Ribonucleoprotein</keyword>
<dbReference type="OrthoDB" id="47476at2"/>
<dbReference type="InterPro" id="IPR001706">
    <property type="entry name" value="Ribosomal_bL35"/>
</dbReference>
<dbReference type="PANTHER" id="PTHR33343:SF1">
    <property type="entry name" value="LARGE RIBOSOMAL SUBUNIT PROTEIN BL35M"/>
    <property type="match status" value="1"/>
</dbReference>
<dbReference type="HAMAP" id="MF_00514">
    <property type="entry name" value="Ribosomal_bL35"/>
    <property type="match status" value="1"/>
</dbReference>
<dbReference type="Gene3D" id="4.10.410.60">
    <property type="match status" value="1"/>
</dbReference>
<dbReference type="SUPFAM" id="SSF143034">
    <property type="entry name" value="L35p-like"/>
    <property type="match status" value="1"/>
</dbReference>
<accession>A0A419SIG8</accession>
<dbReference type="GO" id="GO:0006412">
    <property type="term" value="P:translation"/>
    <property type="evidence" value="ECO:0007669"/>
    <property type="project" value="UniProtKB-UniRule"/>
</dbReference>
<feature type="compositionally biased region" description="Basic residues" evidence="7">
    <location>
        <begin position="1"/>
        <end position="28"/>
    </location>
</feature>
<evidence type="ECO:0000256" key="6">
    <source>
        <dbReference type="RuleBase" id="RU000568"/>
    </source>
</evidence>
<evidence type="ECO:0000256" key="1">
    <source>
        <dbReference type="ARBA" id="ARBA00006598"/>
    </source>
</evidence>
<evidence type="ECO:0000256" key="3">
    <source>
        <dbReference type="ARBA" id="ARBA00023274"/>
    </source>
</evidence>
<evidence type="ECO:0000256" key="2">
    <source>
        <dbReference type="ARBA" id="ARBA00022980"/>
    </source>
</evidence>